<gene>
    <name evidence="3" type="ORF">GV829_10135</name>
</gene>
<dbReference type="Pfam" id="PF00483">
    <property type="entry name" value="NTP_transferase"/>
    <property type="match status" value="1"/>
</dbReference>
<dbReference type="Pfam" id="PF22640">
    <property type="entry name" value="ManC_GMP_beta-helix"/>
    <property type="match status" value="1"/>
</dbReference>
<evidence type="ECO:0000259" key="1">
    <source>
        <dbReference type="Pfam" id="PF00483"/>
    </source>
</evidence>
<dbReference type="KEGG" id="slan:GV829_10135"/>
<dbReference type="Gene3D" id="3.90.550.10">
    <property type="entry name" value="Spore Coat Polysaccharide Biosynthesis Protein SpsA, Chain A"/>
    <property type="match status" value="1"/>
</dbReference>
<dbReference type="PANTHER" id="PTHR46390">
    <property type="entry name" value="MANNOSE-1-PHOSPHATE GUANYLYLTRANSFERASE"/>
    <property type="match status" value="1"/>
</dbReference>
<dbReference type="RefSeq" id="WP_169946334.1">
    <property type="nucleotide sequence ID" value="NZ_CP053015.1"/>
</dbReference>
<name>A0A6M4AVM8_9SPHN</name>
<dbReference type="GO" id="GO:0009298">
    <property type="term" value="P:GDP-mannose biosynthetic process"/>
    <property type="evidence" value="ECO:0007669"/>
    <property type="project" value="TreeGrafter"/>
</dbReference>
<dbReference type="SUPFAM" id="SSF53448">
    <property type="entry name" value="Nucleotide-diphospho-sugar transferases"/>
    <property type="match status" value="1"/>
</dbReference>
<dbReference type="PANTHER" id="PTHR46390:SF1">
    <property type="entry name" value="MANNOSE-1-PHOSPHATE GUANYLYLTRANSFERASE"/>
    <property type="match status" value="1"/>
</dbReference>
<feature type="domain" description="MannoseP isomerase/GMP-like beta-helix" evidence="2">
    <location>
        <begin position="296"/>
        <end position="355"/>
    </location>
</feature>
<proteinExistence type="predicted"/>
<dbReference type="EMBL" id="CP053015">
    <property type="protein sequence ID" value="QJQ32756.1"/>
    <property type="molecule type" value="Genomic_DNA"/>
</dbReference>
<feature type="domain" description="Nucleotidyl transferase" evidence="1">
    <location>
        <begin position="8"/>
        <end position="289"/>
    </location>
</feature>
<dbReference type="SUPFAM" id="SSF159283">
    <property type="entry name" value="Guanosine diphospho-D-mannose pyrophosphorylase/mannose-6-phosphate isomerase linker domain"/>
    <property type="match status" value="1"/>
</dbReference>
<dbReference type="GO" id="GO:0004475">
    <property type="term" value="F:mannose-1-phosphate guanylyltransferase (GTP) activity"/>
    <property type="evidence" value="ECO:0007669"/>
    <property type="project" value="TreeGrafter"/>
</dbReference>
<accession>A0A6M4AVM8</accession>
<protein>
    <submittedName>
        <fullName evidence="3">NTP transferase domain-containing protein</fullName>
    </submittedName>
</protein>
<keyword evidence="4" id="KW-1185">Reference proteome</keyword>
<dbReference type="InterPro" id="IPR029044">
    <property type="entry name" value="Nucleotide-diphossugar_trans"/>
</dbReference>
<evidence type="ECO:0000313" key="4">
    <source>
        <dbReference type="Proteomes" id="UP000503018"/>
    </source>
</evidence>
<dbReference type="Proteomes" id="UP000503018">
    <property type="component" value="Chromosome"/>
</dbReference>
<evidence type="ECO:0000259" key="2">
    <source>
        <dbReference type="Pfam" id="PF22640"/>
    </source>
</evidence>
<sequence length="358" mass="36172">MTAPAIIPVILSGGSGTRLWPMSTPARPKQFLPLVTDRTMFAETIARTQGQPGFAAPLVVCGPGHVEHALADLTAAGIAQARIIVEPAARNTAPAIALAAHAAGAGDTPILVMPSDHVMTDPAAFLAAIEAALPAVRAGALATFGIEPAGPETGYGYIQRGEPSAAALGTFAVARFVEKPPLDAAQAMLAAGGHYWNAGIFLMRADAYLAALAASAPAMAQACAAAMAGSAATGSTIHPDSAAFLASPSDSIDYAVMEKTPNVVVAPVDPGWSDVGSWTALHALAQHDAHGNAAQGNVLTIDTNGSLIRATAGVRIATLGVDNLIVIANAGPAGTDVLVIPMDRAQDIKRIVDQLGDA</sequence>
<dbReference type="InterPro" id="IPR005835">
    <property type="entry name" value="NTP_transferase_dom"/>
</dbReference>
<evidence type="ECO:0000313" key="3">
    <source>
        <dbReference type="EMBL" id="QJQ32756.1"/>
    </source>
</evidence>
<organism evidence="3 4">
    <name type="scientific">Sphingomonas lacunae</name>
    <dbReference type="NCBI Taxonomy" id="2698828"/>
    <lineage>
        <taxon>Bacteria</taxon>
        <taxon>Pseudomonadati</taxon>
        <taxon>Pseudomonadota</taxon>
        <taxon>Alphaproteobacteria</taxon>
        <taxon>Sphingomonadales</taxon>
        <taxon>Sphingomonadaceae</taxon>
        <taxon>Sphingomonas</taxon>
    </lineage>
</organism>
<dbReference type="AlphaFoldDB" id="A0A6M4AVM8"/>
<dbReference type="InterPro" id="IPR054566">
    <property type="entry name" value="ManC/GMP-like_b-helix"/>
</dbReference>
<keyword evidence="3" id="KW-0808">Transferase</keyword>
<dbReference type="InterPro" id="IPR051161">
    <property type="entry name" value="Mannose-6P_isomerase_type2"/>
</dbReference>
<reference evidence="3 4" key="1">
    <citation type="submission" date="2020-01" db="EMBL/GenBank/DDBJ databases">
        <title>Sphingomonas sp. strain CSW-10.</title>
        <authorList>
            <person name="Chen W.-M."/>
        </authorList>
    </citation>
    <scope>NUCLEOTIDE SEQUENCE [LARGE SCALE GENOMIC DNA]</scope>
    <source>
        <strain evidence="3 4">CSW-10</strain>
    </source>
</reference>